<proteinExistence type="inferred from homology"/>
<evidence type="ECO:0000313" key="30">
    <source>
        <dbReference type="Proteomes" id="UP000443506"/>
    </source>
</evidence>
<evidence type="ECO:0000313" key="37">
    <source>
        <dbReference type="Proteomes" id="UP000505390"/>
    </source>
</evidence>
<reference evidence="23 34" key="9">
    <citation type="submission" date="2020-01" db="EMBL/GenBank/DDBJ databases">
        <title>Analysis of Virulence and Antimicrobial Resistance Gene Carriage in Staphylococcus aureus Infections in Equids Using Whole Genome Sequencing.</title>
        <authorList>
            <person name="Little S.V."/>
            <person name="Hillhouse A.E."/>
            <person name="Cohen N.D."/>
            <person name="Lawhon S.D."/>
            <person name="Bryan L.K."/>
        </authorList>
    </citation>
    <scope>NUCLEOTIDE SEQUENCE [LARGE SCALE GENOMIC DNA]</scope>
    <source>
        <strain evidence="23 34">61-017</strain>
    </source>
</reference>
<dbReference type="EMBL" id="CP023391">
    <property type="protein sequence ID" value="ATC71672.1"/>
    <property type="molecule type" value="Genomic_DNA"/>
</dbReference>
<evidence type="ECO:0000313" key="14">
    <source>
        <dbReference type="EMBL" id="CAC6982623.1"/>
    </source>
</evidence>
<evidence type="ECO:0000313" key="16">
    <source>
        <dbReference type="EMBL" id="CAD7354391.1"/>
    </source>
</evidence>
<reference evidence="17" key="1">
    <citation type="journal article" date="2015" name="J. Infect. Dis.">
        <title>Parallel Epidemics of Community-Associated Methicillin-Resistant Staphylococcus aureus USA300 Infection in North and South America.</title>
        <authorList>
            <person name="Planet P.J."/>
            <person name="Diaz L."/>
            <person name="Kolokotronis S.O."/>
            <person name="Narechania A."/>
            <person name="Reyes J."/>
            <person name="Xing G."/>
            <person name="Rincon S."/>
            <person name="Smith H."/>
            <person name="Panesso D."/>
            <person name="Ryan C."/>
            <person name="Smith D.P."/>
            <person name="Guzman M."/>
            <person name="Zurita J."/>
            <person name="Sebra R."/>
            <person name="Deikus G."/>
            <person name="Nolan R.L."/>
            <person name="Tenover F.C."/>
            <person name="Weinstock G.M."/>
            <person name="Robinson D.A."/>
            <person name="Arias C.A."/>
        </authorList>
    </citation>
    <scope>NUCLEOTIDE SEQUENCE</scope>
    <source>
        <strain evidence="17">CA15</strain>
        <strain evidence="18">M121</strain>
    </source>
</reference>
<reference evidence="19" key="3">
    <citation type="journal article" date="2016" name="J. Infect. Dis.">
        <title>Comparative Genomics of Community-Associated Methicillin-Resistant Staphylococcus aureus Shows the Emergence of Clone ST8-USA300 in Geneva, Switzerland.</title>
        <authorList>
            <person name="Von Dach E."/>
            <person name="Diene S.M."/>
            <person name="Fankhauser C."/>
            <person name="Schrenzel J."/>
            <person name="Harbarth S."/>
            <person name="Francois P."/>
        </authorList>
    </citation>
    <scope>NUCLEOTIDE SEQUENCE</scope>
    <source>
        <strain evidence="19">MRSA_S26</strain>
    </source>
</reference>
<dbReference type="EMBL" id="CACTWD010000006">
    <property type="protein sequence ID" value="CAA4679884.1"/>
    <property type="molecule type" value="Genomic_DNA"/>
</dbReference>
<sequence>MKIADLMTLLDHHVPFSTAESWDNVGLLIGDEDVEVTGVLTALDCTLEVVNEAIEKGYNTIISHHPLIFKGVTSLKANGYGLIIRKLIQHDINLIAMHTNLDVNPYGVNMMLAKAMGLKNISIINNQQDVYYKVQTYIPKDNVGPFKDKLSENGLAQEGNYEYCFFESEGRGQFKPVGEANPTIGQIDKIEYVDEVKIEFMIDAYQKSRAEQLIKQYHPYETPVFDFIEIKQTSLYGLGVMAEVDNQMTLEDFAADIKSKLNIPSVRFVGESNQKIKRIAIIGGSGIGYEYQAVQQGADVFVTGDIKHHDALDAKIHGVNLIDINHYSEYVMKEGLKALLMNWFNTEKINLDVEASTINTDPFQYI</sequence>
<feature type="binding site" evidence="5">
    <location>
        <position position="64"/>
    </location>
    <ligand>
        <name>a divalent metal cation</name>
        <dbReference type="ChEBI" id="CHEBI:60240"/>
        <label>2</label>
    </ligand>
</feature>
<dbReference type="Proteomes" id="UP000294017">
    <property type="component" value="Unassembled WGS sequence"/>
</dbReference>
<evidence type="ECO:0000313" key="38">
    <source>
        <dbReference type="Proteomes" id="UP000507112"/>
    </source>
</evidence>
<dbReference type="Proteomes" id="UP000443708">
    <property type="component" value="Unassembled WGS sequence"/>
</dbReference>
<accession>A0A1E8X3R4</accession>
<dbReference type="EMBL" id="JAANEC010000100">
    <property type="protein sequence ID" value="NUY12805.1"/>
    <property type="molecule type" value="Genomic_DNA"/>
</dbReference>
<evidence type="ECO:0000256" key="4">
    <source>
        <dbReference type="PIRNR" id="PIRNR037489"/>
    </source>
</evidence>
<name>A0A0D6HKX3_STAAU</name>
<dbReference type="Pfam" id="PF01784">
    <property type="entry name" value="DUF34_NIF3"/>
    <property type="match status" value="1"/>
</dbReference>
<dbReference type="EMBL" id="LALQ01000003">
    <property type="protein sequence ID" value="KMR58396.1"/>
    <property type="molecule type" value="Genomic_DNA"/>
</dbReference>
<dbReference type="Proteomes" id="UP000442696">
    <property type="component" value="Unassembled WGS sequence"/>
</dbReference>
<dbReference type="Proteomes" id="UP000471199">
    <property type="component" value="Unassembled WGS sequence"/>
</dbReference>
<evidence type="ECO:0000313" key="13">
    <source>
        <dbReference type="EMBL" id="CAC5791979.1"/>
    </source>
</evidence>
<dbReference type="EMBL" id="UAUZ02000003">
    <property type="protein sequence ID" value="CAD7354391.1"/>
    <property type="molecule type" value="Genomic_DNA"/>
</dbReference>
<reference evidence="19" key="2">
    <citation type="submission" date="2015-06" db="EMBL/GenBank/DDBJ databases">
        <authorList>
            <person name="Diene S.M."/>
            <person name="Von Dach E."/>
            <person name="Fankhauser C."/>
            <person name="Schrenzel J."/>
            <person name="Harbarth S."/>
            <person name="Francois P."/>
        </authorList>
    </citation>
    <scope>NUCLEOTIDE SEQUENCE</scope>
    <source>
        <strain evidence="19">MRSA_S26</strain>
    </source>
</reference>
<dbReference type="SUPFAM" id="SSF102705">
    <property type="entry name" value="NIF3 (NGG1p interacting factor 3)-like"/>
    <property type="match status" value="1"/>
</dbReference>
<dbReference type="EMBL" id="WPTS01000037">
    <property type="protein sequence ID" value="MVK36002.1"/>
    <property type="molecule type" value="Genomic_DNA"/>
</dbReference>
<dbReference type="Proteomes" id="UP000443506">
    <property type="component" value="Unassembled WGS sequence"/>
</dbReference>
<dbReference type="SMR" id="A0A0D6HKX3"/>
<dbReference type="EMBL" id="CACTOE010000003">
    <property type="protein sequence ID" value="CAA4087418.1"/>
    <property type="molecule type" value="Genomic_DNA"/>
</dbReference>
<evidence type="ECO:0000313" key="40">
    <source>
        <dbReference type="Proteomes" id="UP000547874"/>
    </source>
</evidence>
<dbReference type="Proteomes" id="UP000507485">
    <property type="component" value="Unassembled WGS sequence"/>
</dbReference>
<dbReference type="Proteomes" id="UP001200271">
    <property type="component" value="Unassembled WGS sequence"/>
</dbReference>
<dbReference type="FunFam" id="3.30.70.120:FF:000006">
    <property type="entry name" value="GTP cyclohydrolase 1 type 2 homolog"/>
    <property type="match status" value="1"/>
</dbReference>
<dbReference type="Proteomes" id="UP000478867">
    <property type="component" value="Unassembled WGS sequence"/>
</dbReference>
<evidence type="ECO:0000256" key="1">
    <source>
        <dbReference type="ARBA" id="ARBA00006964"/>
    </source>
</evidence>
<evidence type="ECO:0000313" key="28">
    <source>
        <dbReference type="Proteomes" id="UP000442696"/>
    </source>
</evidence>
<dbReference type="Gene3D" id="3.30.70.120">
    <property type="match status" value="1"/>
</dbReference>
<dbReference type="Proteomes" id="UP000217245">
    <property type="component" value="Chromosome"/>
</dbReference>
<dbReference type="EMBL" id="CAIHOM010000001">
    <property type="protein sequence ID" value="CAC6982623.1"/>
    <property type="molecule type" value="Genomic_DNA"/>
</dbReference>
<organism evidence="22 36">
    <name type="scientific">Staphylococcus aureus</name>
    <dbReference type="NCBI Taxonomy" id="1280"/>
    <lineage>
        <taxon>Bacteria</taxon>
        <taxon>Bacillati</taxon>
        <taxon>Bacillota</taxon>
        <taxon>Bacilli</taxon>
        <taxon>Bacillales</taxon>
        <taxon>Staphylococcaceae</taxon>
        <taxon>Staphylococcus</taxon>
    </lineage>
</organism>
<reference evidence="20" key="10">
    <citation type="journal article" date="2021" name="Front Med (Lausanne)">
        <title>The Prevalence and Determinants of Fusidic Acid Resistance Among Methicillin-Resistant Staphylococcus aureus Clinical Isolates in China.</title>
        <authorList>
            <person name="Zhao H."/>
            <person name="Wang X."/>
            <person name="Wang B."/>
            <person name="Xu Y."/>
            <person name="Rao L."/>
            <person name="Wan B."/>
            <person name="Guo Y."/>
            <person name="Wu X."/>
            <person name="Yu J."/>
            <person name="Chen L."/>
            <person name="Li M."/>
            <person name="Yu F."/>
        </authorList>
    </citation>
    <scope>NUCLEOTIDE SEQUENCE</scope>
    <source>
        <strain evidence="20">NC-4</strain>
    </source>
</reference>
<dbReference type="EMBL" id="LFVP01000001">
    <property type="protein sequence ID" value="KSA81473.1"/>
    <property type="molecule type" value="Genomic_DNA"/>
</dbReference>
<evidence type="ECO:0000256" key="5">
    <source>
        <dbReference type="PIRSR" id="PIRSR602678-1"/>
    </source>
</evidence>
<dbReference type="NCBIfam" id="TIGR00486">
    <property type="entry name" value="YbgI_SA1388"/>
    <property type="match status" value="1"/>
</dbReference>
<dbReference type="EMBL" id="CAIIGD010000003">
    <property type="protein sequence ID" value="CAC8207452.1"/>
    <property type="molecule type" value="Genomic_DNA"/>
</dbReference>
<dbReference type="Proteomes" id="UP000251686">
    <property type="component" value="Unassembled WGS sequence"/>
</dbReference>
<evidence type="ECO:0000313" key="31">
    <source>
        <dbReference type="Proteomes" id="UP000443708"/>
    </source>
</evidence>
<dbReference type="Proteomes" id="UP000507112">
    <property type="component" value="Unassembled WGS sequence"/>
</dbReference>
<evidence type="ECO:0000313" key="8">
    <source>
        <dbReference type="EMBL" id="CAA4125517.1"/>
    </source>
</evidence>
<protein>
    <recommendedName>
        <fullName evidence="2 4">GTP cyclohydrolase 1 type 2 homolog</fullName>
    </recommendedName>
</protein>
<evidence type="ECO:0000313" key="36">
    <source>
        <dbReference type="Proteomes" id="UP000478867"/>
    </source>
</evidence>
<feature type="binding site" evidence="5">
    <location>
        <position position="65"/>
    </location>
    <ligand>
        <name>a divalent metal cation</name>
        <dbReference type="ChEBI" id="CHEBI:60240"/>
        <label>1</label>
    </ligand>
</feature>
<evidence type="ECO:0000313" key="6">
    <source>
        <dbReference type="EMBL" id="ATC71672.1"/>
    </source>
</evidence>
<feature type="binding site" evidence="5">
    <location>
        <position position="326"/>
    </location>
    <ligand>
        <name>a divalent metal cation</name>
        <dbReference type="ChEBI" id="CHEBI:60240"/>
        <label>1</label>
    </ligand>
</feature>
<dbReference type="InterPro" id="IPR017221">
    <property type="entry name" value="DUF34/NIF3_bac"/>
</dbReference>
<evidence type="ECO:0000313" key="10">
    <source>
        <dbReference type="EMBL" id="CAA4679884.1"/>
    </source>
</evidence>
<dbReference type="RefSeq" id="WP_000683931.1">
    <property type="nucleotide sequence ID" value="NC_021670.1"/>
</dbReference>
<evidence type="ECO:0000313" key="12">
    <source>
        <dbReference type="EMBL" id="CAA6356032.1"/>
    </source>
</evidence>
<reference evidence="6 26" key="4">
    <citation type="submission" date="2017-09" db="EMBL/GenBank/DDBJ databases">
        <title>A single nucleotide polymorphism in the Staphylococcus aureus virulence regulator SaeR abolishes pathogenesis.</title>
        <authorList>
            <person name="Copin R.J."/>
            <person name="Sause W."/>
            <person name="Shopsin B."/>
            <person name="Torres V.J."/>
        </authorList>
    </citation>
    <scope>NUCLEOTIDE SEQUENCE [LARGE SCALE GENOMIC DNA]</scope>
    <source>
        <strain evidence="26">Newman</strain>
        <strain evidence="6">Newman_D2C</strain>
    </source>
</reference>
<dbReference type="PIRSF" id="PIRSF037489">
    <property type="entry name" value="UCP037489_NIF3_YqfO"/>
    <property type="match status" value="1"/>
</dbReference>
<dbReference type="PANTHER" id="PTHR13799:SF14">
    <property type="entry name" value="GTP CYCLOHYDROLASE 1 TYPE 2 HOMOLOG"/>
    <property type="match status" value="1"/>
</dbReference>
<evidence type="ECO:0000313" key="32">
    <source>
        <dbReference type="Proteomes" id="UP000459586"/>
    </source>
</evidence>
<reference evidence="20" key="11">
    <citation type="submission" date="2023-08" db="EMBL/GenBank/DDBJ databases">
        <authorList>
            <person name="Zhao H."/>
            <person name="Wang X."/>
        </authorList>
    </citation>
    <scope>NUCLEOTIDE SEQUENCE</scope>
    <source>
        <strain evidence="20">NC-4</strain>
    </source>
</reference>
<evidence type="ECO:0000313" key="15">
    <source>
        <dbReference type="EMBL" id="CAC8207452.1"/>
    </source>
</evidence>
<reference evidence="25 27" key="5">
    <citation type="submission" date="2018-11" db="EMBL/GenBank/DDBJ databases">
        <title>Genomic profiling of Staphylococcus species from a Poultry farm system in KwaZulu-Natal, South Africa.</title>
        <authorList>
            <person name="Amoako D.G."/>
            <person name="Somboro A.M."/>
            <person name="Abia A.L.K."/>
            <person name="Bester L.A."/>
            <person name="Essack S.Y."/>
        </authorList>
    </citation>
    <scope>NUCLEOTIDE SEQUENCE [LARGE SCALE GENOMIC DNA]</scope>
    <source>
        <strain evidence="25 27">SA12</strain>
    </source>
</reference>
<dbReference type="GO" id="GO:0005737">
    <property type="term" value="C:cytoplasm"/>
    <property type="evidence" value="ECO:0007669"/>
    <property type="project" value="TreeGrafter"/>
</dbReference>
<evidence type="ECO:0000313" key="24">
    <source>
        <dbReference type="EMBL" id="NUY12805.1"/>
    </source>
</evidence>
<reference evidence="24 40" key="8">
    <citation type="journal article" date="2020" name="J. Antimicrob. Chemother.">
        <title>Detection of heterogeneous vancomycin intermediate resistance in MRSA isolates from Latin America.</title>
        <authorList>
            <person name="Castro B.E."/>
            <person name="Berrio M."/>
            <person name="Vargas M.L."/>
            <person name="Carvajal L.P."/>
            <person name="Millan L.V."/>
            <person name="Rios R."/>
            <person name="Hernandez A.K."/>
            <person name="Rincon S."/>
            <person name="Cubides P."/>
            <person name="Forero E."/>
            <person name="Dinh A."/>
            <person name="Seas C."/>
            <person name="Munita J.M."/>
            <person name="Arias C.A."/>
            <person name="Reyes J."/>
            <person name="Diaz L."/>
        </authorList>
    </citation>
    <scope>NUCLEOTIDE SEQUENCE [LARGE SCALE GENOMIC DNA]</scope>
    <source>
        <strain evidence="24 40">UE1097</strain>
    </source>
</reference>
<dbReference type="PANTHER" id="PTHR13799">
    <property type="entry name" value="NGG1 INTERACTING FACTOR 3"/>
    <property type="match status" value="1"/>
</dbReference>
<evidence type="ECO:0000313" key="7">
    <source>
        <dbReference type="EMBL" id="CAA4087418.1"/>
    </source>
</evidence>
<evidence type="ECO:0000313" key="34">
    <source>
        <dbReference type="Proteomes" id="UP000466646"/>
    </source>
</evidence>
<gene>
    <name evidence="19" type="ORF">ACR79_01085</name>
    <name evidence="6" type="ORF">CNH36_08355</name>
    <name evidence="25" type="ORF">EIH03_06385</name>
    <name evidence="18" type="ORF">EP54_01085</name>
    <name evidence="17" type="ORF">EQ90_01910</name>
    <name evidence="21" type="ORF">GO814_12710</name>
    <name evidence="22" type="ORF">GO942_05355</name>
    <name evidence="24" type="ORF">GQX37_09800</name>
    <name evidence="23" type="ORF">GZ130_02545</name>
    <name evidence="20" type="ORF">LB359_02020</name>
    <name evidence="16" type="ORF">NCTC13131_01931</name>
    <name evidence="7" type="ORF">SAMEA1029512_00537</name>
    <name evidence="8" type="ORF">SAMEA1029528_01599</name>
    <name evidence="9" type="ORF">SAMEA2078260_01296</name>
    <name evidence="11" type="ORF">SAMEA2078588_01405</name>
    <name evidence="12" type="ORF">SAMEA2080344_01593</name>
    <name evidence="10" type="ORF">SAMEA2081063_01145</name>
    <name evidence="13" type="ORF">SAMEA4008575_01428</name>
    <name evidence="14" type="ORF">SAMEA4552975_00333</name>
    <name evidence="15" type="ORF">SAMEA70146418_01110</name>
</gene>
<dbReference type="InterPro" id="IPR002678">
    <property type="entry name" value="DUF34/NIF3"/>
</dbReference>
<dbReference type="Gene3D" id="3.40.1390.30">
    <property type="entry name" value="NIF3 (NGG1p interacting factor 3)-like"/>
    <property type="match status" value="1"/>
</dbReference>
<evidence type="ECO:0000313" key="27">
    <source>
        <dbReference type="Proteomes" id="UP000294017"/>
    </source>
</evidence>
<dbReference type="OMA" id="KYHEFFD"/>
<comment type="similarity">
    <text evidence="1 4">Belongs to the GTP cyclohydrolase I type 2/NIF3 family.</text>
</comment>
<dbReference type="EMBL" id="CACTPI010000006">
    <property type="protein sequence ID" value="CAA4125517.1"/>
    <property type="molecule type" value="Genomic_DNA"/>
</dbReference>
<evidence type="ECO:0000256" key="2">
    <source>
        <dbReference type="ARBA" id="ARBA00022112"/>
    </source>
</evidence>
<dbReference type="EMBL" id="CACTQT010000006">
    <property type="protein sequence ID" value="CAA4371349.1"/>
    <property type="molecule type" value="Genomic_DNA"/>
</dbReference>
<evidence type="ECO:0000313" key="18">
    <source>
        <dbReference type="EMBL" id="KMR58396.1"/>
    </source>
</evidence>
<feature type="binding site" evidence="5">
    <location>
        <position position="329"/>
    </location>
    <ligand>
        <name>a divalent metal cation</name>
        <dbReference type="ChEBI" id="CHEBI:60240"/>
        <label>1</label>
    </ligand>
</feature>
<evidence type="ECO:0000313" key="35">
    <source>
        <dbReference type="Proteomes" id="UP000471199"/>
    </source>
</evidence>
<dbReference type="AlphaFoldDB" id="A0A0D6HKX3"/>
<dbReference type="EMBL" id="CAIGXB010000004">
    <property type="protein sequence ID" value="CAC5791979.1"/>
    <property type="molecule type" value="Genomic_DNA"/>
</dbReference>
<dbReference type="EMBL" id="LALJ01000004">
    <property type="protein sequence ID" value="KMR37838.1"/>
    <property type="molecule type" value="Genomic_DNA"/>
</dbReference>
<keyword evidence="3 4" id="KW-0479">Metal-binding</keyword>
<reference evidence="35 36" key="6">
    <citation type="submission" date="2019-11" db="EMBL/GenBank/DDBJ databases">
        <title>Implementation of targeted gown and glove precautions to prevent Staphylococcus aureus acquisition in community-based nursing homes.</title>
        <authorList>
            <person name="Stine O.C."/>
        </authorList>
    </citation>
    <scope>NUCLEOTIDE SEQUENCE [LARGE SCALE GENOMIC DNA]</scope>
    <source>
        <strain evidence="22 36">S_1081.LBCF.DN</strain>
        <strain evidence="21 35">S_2062.LAUP.DI</strain>
    </source>
</reference>
<dbReference type="EMBL" id="JAAFLG010000003">
    <property type="protein sequence ID" value="NDP55474.1"/>
    <property type="molecule type" value="Genomic_DNA"/>
</dbReference>
<dbReference type="EMBL" id="WPXC01000010">
    <property type="protein sequence ID" value="MVM10114.1"/>
    <property type="molecule type" value="Genomic_DNA"/>
</dbReference>
<evidence type="ECO:0000313" key="25">
    <source>
        <dbReference type="EMBL" id="RZI07412.1"/>
    </source>
</evidence>
<feature type="binding site" evidence="5">
    <location>
        <position position="102"/>
    </location>
    <ligand>
        <name>a divalent metal cation</name>
        <dbReference type="ChEBI" id="CHEBI:60240"/>
        <label>1</label>
    </ligand>
</feature>
<dbReference type="InterPro" id="IPR036069">
    <property type="entry name" value="DUF34/NIF3_sf"/>
</dbReference>
<evidence type="ECO:0000313" key="9">
    <source>
        <dbReference type="EMBL" id="CAA4371349.1"/>
    </source>
</evidence>
<dbReference type="GO" id="GO:0046872">
    <property type="term" value="F:metal ion binding"/>
    <property type="evidence" value="ECO:0007669"/>
    <property type="project" value="UniProtKB-UniRule"/>
</dbReference>
<dbReference type="EMBL" id="CACUNS010000007">
    <property type="protein sequence ID" value="CAA6080822.1"/>
    <property type="molecule type" value="Genomic_DNA"/>
</dbReference>
<dbReference type="EMBL" id="JAIUEN010000010">
    <property type="protein sequence ID" value="MCE3361138.1"/>
    <property type="molecule type" value="Genomic_DNA"/>
</dbReference>
<dbReference type="Proteomes" id="UP000466646">
    <property type="component" value="Unassembled WGS sequence"/>
</dbReference>
<dbReference type="EMBL" id="RQTF01000099">
    <property type="protein sequence ID" value="RZI07412.1"/>
    <property type="molecule type" value="Genomic_DNA"/>
</dbReference>
<reference evidence="28 29" key="7">
    <citation type="submission" date="2019-12" db="EMBL/GenBank/DDBJ databases">
        <authorList>
            <consortium name="Pathogen Informatics"/>
        </authorList>
    </citation>
    <scope>NUCLEOTIDE SEQUENCE [LARGE SCALE GENOMIC DNA]</scope>
    <source>
        <strain evidence="14 39">A13</strain>
        <strain evidence="15 38">MOS105</strain>
        <strain evidence="16">NCTC13131</strain>
        <strain evidence="8 31">S040_N01_C01</strain>
        <strain evidence="7 29">S087_N01_C01</strain>
        <strain evidence="13 37">SG160</strain>
        <strain evidence="11 33">T012_N10_C04</strain>
        <strain evidence="9 28">T012_N16_C08</strain>
        <strain evidence="10 30">T065_N03_C06</strain>
        <strain evidence="12 32">T197_A02_C01</strain>
    </source>
</reference>
<dbReference type="InterPro" id="IPR015867">
    <property type="entry name" value="N-reg_PII/ATP_PRibTrfase_C"/>
</dbReference>
<evidence type="ECO:0000313" key="22">
    <source>
        <dbReference type="EMBL" id="MVM10114.1"/>
    </source>
</evidence>
<accession>A0A0D6HKX3</accession>
<evidence type="ECO:0000313" key="19">
    <source>
        <dbReference type="EMBL" id="KSA81473.1"/>
    </source>
</evidence>
<dbReference type="EMBL" id="CACURZ010000007">
    <property type="protein sequence ID" value="CAA6356032.1"/>
    <property type="molecule type" value="Genomic_DNA"/>
</dbReference>
<dbReference type="Proteomes" id="UP000459586">
    <property type="component" value="Unassembled WGS sequence"/>
</dbReference>
<evidence type="ECO:0000313" key="21">
    <source>
        <dbReference type="EMBL" id="MVK36002.1"/>
    </source>
</evidence>
<dbReference type="Proteomes" id="UP000547874">
    <property type="component" value="Unassembled WGS sequence"/>
</dbReference>
<dbReference type="FunFam" id="3.40.1390.30:FF:000001">
    <property type="entry name" value="GTP cyclohydrolase 1 type 2"/>
    <property type="match status" value="1"/>
</dbReference>
<evidence type="ECO:0000313" key="20">
    <source>
        <dbReference type="EMBL" id="MCE3361138.1"/>
    </source>
</evidence>
<evidence type="ECO:0000313" key="11">
    <source>
        <dbReference type="EMBL" id="CAA6080822.1"/>
    </source>
</evidence>
<evidence type="ECO:0000313" key="39">
    <source>
        <dbReference type="Proteomes" id="UP000507485"/>
    </source>
</evidence>
<evidence type="ECO:0000313" key="17">
    <source>
        <dbReference type="EMBL" id="KMR37838.1"/>
    </source>
</evidence>
<dbReference type="Proteomes" id="UP000052129">
    <property type="component" value="Unassembled WGS sequence"/>
</dbReference>
<evidence type="ECO:0000256" key="3">
    <source>
        <dbReference type="ARBA" id="ARBA00022723"/>
    </source>
</evidence>
<evidence type="ECO:0000313" key="29">
    <source>
        <dbReference type="Proteomes" id="UP000442782"/>
    </source>
</evidence>
<evidence type="ECO:0000313" key="33">
    <source>
        <dbReference type="Proteomes" id="UP000459702"/>
    </source>
</evidence>
<dbReference type="Proteomes" id="UP000442782">
    <property type="component" value="Unassembled WGS sequence"/>
</dbReference>
<dbReference type="Proteomes" id="UP000505390">
    <property type="component" value="Unassembled WGS sequence"/>
</dbReference>
<dbReference type="KEGG" id="saur:SABB_00479"/>
<dbReference type="Proteomes" id="UP000459702">
    <property type="component" value="Unassembled WGS sequence"/>
</dbReference>
<evidence type="ECO:0000313" key="26">
    <source>
        <dbReference type="Proteomes" id="UP000217245"/>
    </source>
</evidence>
<evidence type="ECO:0000313" key="23">
    <source>
        <dbReference type="EMBL" id="NDP55474.1"/>
    </source>
</evidence>